<evidence type="ECO:0000256" key="6">
    <source>
        <dbReference type="SAM" id="Coils"/>
    </source>
</evidence>
<dbReference type="KEGG" id="nsh:GXM_07653"/>
<evidence type="ECO:0000256" key="1">
    <source>
        <dbReference type="ARBA" id="ARBA00004167"/>
    </source>
</evidence>
<sequence>MPDPSWNSSKVLTISNEDASKNFYQAEVLEDATKFNYTETANDTNDWSHSTEELLDALPQRWTHSLLYFLIGFAAIALPWSMLSRVDETGSARGRIEPKGAVQKLDSIVAGSVTVVKAKEGQTVAAGQVLVELDTGVLKTELQQAQSKLEGQQNRLMQLGLLKNQLELSIRVQEQQNQSQELEKIAQVNQAQQNLDGKQSTYNLQKLEKQALVNQAQQQISSTQKDQKSAHNRFTIDSRQVGRFNQIVKAGAVSENQVDQLKKEQEESNRLYEKATSDIKQGELRLAQEQNSYQTTISQLESDIKQAKLRLQEVQSSYQSLLQAGKLTLLKSQEQIKDLQTQIMVLQSEITQNRSQILSLKLQIGQRTLRSPVDGTVFTLPISKPGSVVQPGQMIAQIAPKNTTYILKAQIPSQQSGFLKKGMPVKIKFDAYPFQDYGVLAGHVNWISPDSKIQETNQGKIEIYELDITLNKPYLESGNKRIFFSPGQTATAEVIVRQRRVIDFVLDPFKKLQKNGLEL</sequence>
<comment type="similarity">
    <text evidence="2">Belongs to the membrane fusion protein (MFP) (TC 8.A.1) family.</text>
</comment>
<organism evidence="8 9">
    <name type="scientific">Nostoc sphaeroides CCNUC1</name>
    <dbReference type="NCBI Taxonomy" id="2653204"/>
    <lineage>
        <taxon>Bacteria</taxon>
        <taxon>Bacillati</taxon>
        <taxon>Cyanobacteriota</taxon>
        <taxon>Cyanophyceae</taxon>
        <taxon>Nostocales</taxon>
        <taxon>Nostocaceae</taxon>
        <taxon>Nostoc</taxon>
    </lineage>
</organism>
<dbReference type="Gene3D" id="1.10.287.470">
    <property type="entry name" value="Helix hairpin bin"/>
    <property type="match status" value="1"/>
</dbReference>
<dbReference type="PANTHER" id="PTHR30386">
    <property type="entry name" value="MEMBRANE FUSION SUBUNIT OF EMRAB-TOLC MULTIDRUG EFFLUX PUMP"/>
    <property type="match status" value="1"/>
</dbReference>
<keyword evidence="3" id="KW-0812">Transmembrane</keyword>
<evidence type="ECO:0000313" key="8">
    <source>
        <dbReference type="EMBL" id="QFS50159.1"/>
    </source>
</evidence>
<keyword evidence="9" id="KW-1185">Reference proteome</keyword>
<dbReference type="InterPro" id="IPR058982">
    <property type="entry name" value="Beta-barrel_AprE"/>
</dbReference>
<feature type="coiled-coil region" evidence="6">
    <location>
        <begin position="258"/>
        <end position="356"/>
    </location>
</feature>
<dbReference type="PRINTS" id="PR01490">
    <property type="entry name" value="RTXTOXIND"/>
</dbReference>
<accession>A0A5P8WE36</accession>
<dbReference type="AlphaFoldDB" id="A0A5P8WE36"/>
<evidence type="ECO:0000256" key="5">
    <source>
        <dbReference type="ARBA" id="ARBA00023136"/>
    </source>
</evidence>
<dbReference type="GO" id="GO:0016020">
    <property type="term" value="C:membrane"/>
    <property type="evidence" value="ECO:0007669"/>
    <property type="project" value="UniProtKB-SubCell"/>
</dbReference>
<feature type="domain" description="AprE-like beta-barrel" evidence="7">
    <location>
        <begin position="406"/>
        <end position="495"/>
    </location>
</feature>
<keyword evidence="5" id="KW-0472">Membrane</keyword>
<dbReference type="EMBL" id="CP045227">
    <property type="protein sequence ID" value="QFS50159.1"/>
    <property type="molecule type" value="Genomic_DNA"/>
</dbReference>
<feature type="coiled-coil region" evidence="6">
    <location>
        <begin position="142"/>
        <end position="192"/>
    </location>
</feature>
<keyword evidence="4" id="KW-1133">Transmembrane helix</keyword>
<dbReference type="Gene3D" id="2.40.30.170">
    <property type="match status" value="1"/>
</dbReference>
<dbReference type="Gene3D" id="2.40.50.100">
    <property type="match status" value="1"/>
</dbReference>
<dbReference type="InterPro" id="IPR050739">
    <property type="entry name" value="MFP"/>
</dbReference>
<gene>
    <name evidence="8" type="ORF">GXM_07653</name>
</gene>
<dbReference type="RefSeq" id="WP_152591275.1">
    <property type="nucleotide sequence ID" value="NZ_CP045227.1"/>
</dbReference>
<dbReference type="PANTHER" id="PTHR30386:SF26">
    <property type="entry name" value="TRANSPORT PROTEIN COMB"/>
    <property type="match status" value="1"/>
</dbReference>
<dbReference type="SUPFAM" id="SSF111369">
    <property type="entry name" value="HlyD-like secretion proteins"/>
    <property type="match status" value="1"/>
</dbReference>
<name>A0A5P8WE36_9NOSO</name>
<dbReference type="Pfam" id="PF26002">
    <property type="entry name" value="Beta-barrel_AprE"/>
    <property type="match status" value="1"/>
</dbReference>
<evidence type="ECO:0000313" key="9">
    <source>
        <dbReference type="Proteomes" id="UP000326678"/>
    </source>
</evidence>
<evidence type="ECO:0000256" key="3">
    <source>
        <dbReference type="ARBA" id="ARBA00022692"/>
    </source>
</evidence>
<keyword evidence="6" id="KW-0175">Coiled coil</keyword>
<evidence type="ECO:0000259" key="7">
    <source>
        <dbReference type="Pfam" id="PF26002"/>
    </source>
</evidence>
<protein>
    <submittedName>
        <fullName evidence="8">HlyD family secretion protein</fullName>
    </submittedName>
</protein>
<comment type="subcellular location">
    <subcellularLocation>
        <location evidence="1">Membrane</location>
        <topology evidence="1">Single-pass membrane protein</topology>
    </subcellularLocation>
</comment>
<proteinExistence type="inferred from homology"/>
<reference evidence="8 9" key="1">
    <citation type="submission" date="2019-10" db="EMBL/GenBank/DDBJ databases">
        <title>Genomic and transcriptomic insights into the perfect genentic adaptation of a filamentous nitrogen-fixing cyanobacterium to rice fields.</title>
        <authorList>
            <person name="Chen Z."/>
        </authorList>
    </citation>
    <scope>NUCLEOTIDE SEQUENCE [LARGE SCALE GENOMIC DNA]</scope>
    <source>
        <strain evidence="8">CCNUC1</strain>
    </source>
</reference>
<dbReference type="Proteomes" id="UP000326678">
    <property type="component" value="Chromosome Gxm2"/>
</dbReference>
<evidence type="ECO:0000256" key="4">
    <source>
        <dbReference type="ARBA" id="ARBA00022989"/>
    </source>
</evidence>
<evidence type="ECO:0000256" key="2">
    <source>
        <dbReference type="ARBA" id="ARBA00009477"/>
    </source>
</evidence>